<protein>
    <submittedName>
        <fullName evidence="2 4">Uncharacterized protein</fullName>
    </submittedName>
</protein>
<evidence type="ECO:0000256" key="1">
    <source>
        <dbReference type="SAM" id="MobiDB-lite"/>
    </source>
</evidence>
<evidence type="ECO:0000313" key="3">
    <source>
        <dbReference type="Proteomes" id="UP000271162"/>
    </source>
</evidence>
<gene>
    <name evidence="2" type="ORF">NBR_LOCUS12932</name>
</gene>
<organism evidence="4">
    <name type="scientific">Nippostrongylus brasiliensis</name>
    <name type="common">Rat hookworm</name>
    <dbReference type="NCBI Taxonomy" id="27835"/>
    <lineage>
        <taxon>Eukaryota</taxon>
        <taxon>Metazoa</taxon>
        <taxon>Ecdysozoa</taxon>
        <taxon>Nematoda</taxon>
        <taxon>Chromadorea</taxon>
        <taxon>Rhabditida</taxon>
        <taxon>Rhabditina</taxon>
        <taxon>Rhabditomorpha</taxon>
        <taxon>Strongyloidea</taxon>
        <taxon>Heligmosomidae</taxon>
        <taxon>Nippostrongylus</taxon>
    </lineage>
</organism>
<reference evidence="4" key="1">
    <citation type="submission" date="2017-02" db="UniProtKB">
        <authorList>
            <consortium name="WormBaseParasite"/>
        </authorList>
    </citation>
    <scope>IDENTIFICATION</scope>
</reference>
<feature type="region of interest" description="Disordered" evidence="1">
    <location>
        <begin position="1"/>
        <end position="39"/>
    </location>
</feature>
<dbReference type="Proteomes" id="UP000271162">
    <property type="component" value="Unassembled WGS sequence"/>
</dbReference>
<reference evidence="2 3" key="2">
    <citation type="submission" date="2018-11" db="EMBL/GenBank/DDBJ databases">
        <authorList>
            <consortium name="Pathogen Informatics"/>
        </authorList>
    </citation>
    <scope>NUCLEOTIDE SEQUENCE [LARGE SCALE GENOMIC DNA]</scope>
</reference>
<dbReference type="WBParaSite" id="NBR_0001293101-mRNA-1">
    <property type="protein sequence ID" value="NBR_0001293101-mRNA-1"/>
    <property type="gene ID" value="NBR_0001293101"/>
</dbReference>
<keyword evidence="3" id="KW-1185">Reference proteome</keyword>
<proteinExistence type="predicted"/>
<name>A0A0N4Y9F5_NIPBR</name>
<feature type="compositionally biased region" description="Polar residues" evidence="1">
    <location>
        <begin position="22"/>
        <end position="33"/>
    </location>
</feature>
<dbReference type="AlphaFoldDB" id="A0A0N4Y9F5"/>
<evidence type="ECO:0000313" key="4">
    <source>
        <dbReference type="WBParaSite" id="NBR_0001293101-mRNA-1"/>
    </source>
</evidence>
<sequence>MSARTERARPGVIRGKLPDGVTESQTESRSCATSAPRHADSAHKLATNELLFGAKLLRFFLNKASIHSLYIQ</sequence>
<accession>A0A0N4Y9F5</accession>
<dbReference type="EMBL" id="UYSL01020892">
    <property type="protein sequence ID" value="VDL76521.1"/>
    <property type="molecule type" value="Genomic_DNA"/>
</dbReference>
<evidence type="ECO:0000313" key="2">
    <source>
        <dbReference type="EMBL" id="VDL76521.1"/>
    </source>
</evidence>